<evidence type="ECO:0000256" key="1">
    <source>
        <dbReference type="ARBA" id="ARBA00006739"/>
    </source>
</evidence>
<name>A0A9X1SWE3_9ACTN</name>
<dbReference type="Pfam" id="PF13641">
    <property type="entry name" value="Glyco_tranf_2_3"/>
    <property type="match status" value="1"/>
</dbReference>
<feature type="transmembrane region" description="Helical" evidence="4">
    <location>
        <begin position="354"/>
        <end position="383"/>
    </location>
</feature>
<keyword evidence="2 5" id="KW-0328">Glycosyltransferase</keyword>
<dbReference type="Proteomes" id="UP001138997">
    <property type="component" value="Unassembled WGS sequence"/>
</dbReference>
<dbReference type="GO" id="GO:0016757">
    <property type="term" value="F:glycosyltransferase activity"/>
    <property type="evidence" value="ECO:0007669"/>
    <property type="project" value="UniProtKB-KW"/>
</dbReference>
<protein>
    <submittedName>
        <fullName evidence="5">Glycosyltransferase</fullName>
        <ecNumber evidence="5">2.4.-.-</ecNumber>
    </submittedName>
</protein>
<comment type="caution">
    <text evidence="5">The sequence shown here is derived from an EMBL/GenBank/DDBJ whole genome shotgun (WGS) entry which is preliminary data.</text>
</comment>
<evidence type="ECO:0000313" key="6">
    <source>
        <dbReference type="Proteomes" id="UP001138997"/>
    </source>
</evidence>
<dbReference type="InterPro" id="IPR029044">
    <property type="entry name" value="Nucleotide-diphossugar_trans"/>
</dbReference>
<reference evidence="5" key="1">
    <citation type="submission" date="2021-11" db="EMBL/GenBank/DDBJ databases">
        <title>Streptomyces corallinus and Kineosporia corallina sp. nov., two new coral-derived marine actinobacteria.</title>
        <authorList>
            <person name="Buangrab K."/>
            <person name="Sutthacheep M."/>
            <person name="Yeemin T."/>
            <person name="Harunari E."/>
            <person name="Igarashi Y."/>
            <person name="Sripreechasak P."/>
            <person name="Kanchanasin P."/>
            <person name="Tanasupawat S."/>
            <person name="Phongsopitanun W."/>
        </authorList>
    </citation>
    <scope>NUCLEOTIDE SEQUENCE</scope>
    <source>
        <strain evidence="5">JCM 31032</strain>
    </source>
</reference>
<keyword evidence="3 5" id="KW-0808">Transferase</keyword>
<keyword evidence="4" id="KW-1133">Transmembrane helix</keyword>
<keyword evidence="4" id="KW-0472">Membrane</keyword>
<dbReference type="SUPFAM" id="SSF53448">
    <property type="entry name" value="Nucleotide-diphospho-sugar transferases"/>
    <property type="match status" value="1"/>
</dbReference>
<dbReference type="EC" id="2.4.-.-" evidence="5"/>
<evidence type="ECO:0000256" key="3">
    <source>
        <dbReference type="ARBA" id="ARBA00022679"/>
    </source>
</evidence>
<proteinExistence type="inferred from homology"/>
<evidence type="ECO:0000256" key="4">
    <source>
        <dbReference type="SAM" id="Phobius"/>
    </source>
</evidence>
<keyword evidence="4" id="KW-0812">Transmembrane</keyword>
<dbReference type="PANTHER" id="PTHR43630:SF1">
    <property type="entry name" value="POLY-BETA-1,6-N-ACETYL-D-GLUCOSAMINE SYNTHASE"/>
    <property type="match status" value="1"/>
</dbReference>
<dbReference type="EMBL" id="JAJOMB010000001">
    <property type="protein sequence ID" value="MCD5309433.1"/>
    <property type="molecule type" value="Genomic_DNA"/>
</dbReference>
<evidence type="ECO:0000256" key="2">
    <source>
        <dbReference type="ARBA" id="ARBA00022676"/>
    </source>
</evidence>
<dbReference type="AlphaFoldDB" id="A0A9X1SWE3"/>
<dbReference type="Gene3D" id="3.90.550.10">
    <property type="entry name" value="Spore Coat Polysaccharide Biosynthesis Protein SpsA, Chain A"/>
    <property type="match status" value="1"/>
</dbReference>
<feature type="transmembrane region" description="Helical" evidence="4">
    <location>
        <begin position="389"/>
        <end position="410"/>
    </location>
</feature>
<dbReference type="CDD" id="cd06423">
    <property type="entry name" value="CESA_like"/>
    <property type="match status" value="1"/>
</dbReference>
<comment type="similarity">
    <text evidence="1">Belongs to the glycosyltransferase 2 family.</text>
</comment>
<keyword evidence="6" id="KW-1185">Reference proteome</keyword>
<dbReference type="RefSeq" id="WP_231438359.1">
    <property type="nucleotide sequence ID" value="NZ_JAJOMB010000001.1"/>
</dbReference>
<accession>A0A9X1SWE3</accession>
<gene>
    <name evidence="5" type="ORF">LR394_00870</name>
</gene>
<dbReference type="PANTHER" id="PTHR43630">
    <property type="entry name" value="POLY-BETA-1,6-N-ACETYL-D-GLUCOSAMINE SYNTHASE"/>
    <property type="match status" value="1"/>
</dbReference>
<sequence length="478" mass="53543">MRDFLESAVIGFNSFVIIYFLALNSLYLVIVLIAARAQRRAQRMSSETALEDLFANPLTPGVSVLVPAYNEEPSIVSSVHSILDLRYPQLEVVIVDDGSTDGTFDVLQQEFELQASTRVAAGVVETVGTVNSVHISRDGQIVVIRKENARRRGDALNVALEYSRYPLVCMIDADSVLEKDALMHVVRPFVDDPERVAASGGAIRPINGCPTERGMILEKRLPKAWAPRIQVVEYLRSFLLGRVGWSAFNGLMIISGAFGLFRRDLVQQIGGMTADSLAEDADLVNGLHYRLRKEKQDYRIVFVPHPVCWTEVPENLKILSRQRRRWSHGLLEVLWRFRAMIANPRYGRMGMLVLPYYLVFELLTPIVEILGLICLPMGLAFGILNWQAAVLYALVAIGYGILLSVVAIAVDDVSYKTYRRWKDLGILLVAAFLENFGFRQLHAFWRLRGLWSGIRGSNAAWGEMPRVGFKDTSGAATN</sequence>
<evidence type="ECO:0000313" key="5">
    <source>
        <dbReference type="EMBL" id="MCD5309433.1"/>
    </source>
</evidence>
<organism evidence="5 6">
    <name type="scientific">Kineosporia babensis</name>
    <dbReference type="NCBI Taxonomy" id="499548"/>
    <lineage>
        <taxon>Bacteria</taxon>
        <taxon>Bacillati</taxon>
        <taxon>Actinomycetota</taxon>
        <taxon>Actinomycetes</taxon>
        <taxon>Kineosporiales</taxon>
        <taxon>Kineosporiaceae</taxon>
        <taxon>Kineosporia</taxon>
    </lineage>
</organism>
<feature type="transmembrane region" description="Helical" evidence="4">
    <location>
        <begin position="12"/>
        <end position="35"/>
    </location>
</feature>